<reference evidence="1 2" key="1">
    <citation type="submission" date="2016-04" db="EMBL/GenBank/DDBJ databases">
        <title>Genome analyses suggest a sexual origin of heterokaryosis in a supposedly ancient asexual fungus.</title>
        <authorList>
            <person name="Ropars J."/>
            <person name="Sedzielewska K."/>
            <person name="Noel J."/>
            <person name="Charron P."/>
            <person name="Farinelli L."/>
            <person name="Marton T."/>
            <person name="Kruger M."/>
            <person name="Pelin A."/>
            <person name="Brachmann A."/>
            <person name="Corradi N."/>
        </authorList>
    </citation>
    <scope>NUCLEOTIDE SEQUENCE [LARGE SCALE GENOMIC DNA]</scope>
    <source>
        <strain evidence="1 2">C2</strain>
    </source>
</reference>
<dbReference type="AlphaFoldDB" id="A0A2N1M640"/>
<protein>
    <submittedName>
        <fullName evidence="1">Uncharacterized protein</fullName>
    </submittedName>
</protein>
<dbReference type="VEuPathDB" id="FungiDB:FUN_004415"/>
<accession>A0A2N1M640</accession>
<name>A0A2N1M640_9GLOM</name>
<sequence>MEIYNQLNKNVGFIEYMRVKQCYKYKTVKAMLHFSNAYGKIYKSGGIKVSITKGERNYFFRMVDSRLTYHQVKDKFRWQAKLDKF</sequence>
<comment type="caution">
    <text evidence="1">The sequence shown here is derived from an EMBL/GenBank/DDBJ whole genome shotgun (WGS) entry which is preliminary data.</text>
</comment>
<dbReference type="Proteomes" id="UP000233469">
    <property type="component" value="Unassembled WGS sequence"/>
</dbReference>
<proteinExistence type="predicted"/>
<organism evidence="1 2">
    <name type="scientific">Rhizophagus irregularis</name>
    <dbReference type="NCBI Taxonomy" id="588596"/>
    <lineage>
        <taxon>Eukaryota</taxon>
        <taxon>Fungi</taxon>
        <taxon>Fungi incertae sedis</taxon>
        <taxon>Mucoromycota</taxon>
        <taxon>Glomeromycotina</taxon>
        <taxon>Glomeromycetes</taxon>
        <taxon>Glomerales</taxon>
        <taxon>Glomeraceae</taxon>
        <taxon>Rhizophagus</taxon>
    </lineage>
</organism>
<evidence type="ECO:0000313" key="1">
    <source>
        <dbReference type="EMBL" id="PKK57078.1"/>
    </source>
</evidence>
<reference evidence="1 2" key="2">
    <citation type="submission" date="2017-10" db="EMBL/GenBank/DDBJ databases">
        <title>Extensive intraspecific genome diversity in a model arbuscular mycorrhizal fungus.</title>
        <authorList>
            <person name="Chen E.C.H."/>
            <person name="Morin E."/>
            <person name="Baudet D."/>
            <person name="Noel J."/>
            <person name="Ndikumana S."/>
            <person name="Charron P."/>
            <person name="St-Onge C."/>
            <person name="Giorgi J."/>
            <person name="Grigoriev I.V."/>
            <person name="Roux C."/>
            <person name="Martin F.M."/>
            <person name="Corradi N."/>
        </authorList>
    </citation>
    <scope>NUCLEOTIDE SEQUENCE [LARGE SCALE GENOMIC DNA]</scope>
    <source>
        <strain evidence="1 2">C2</strain>
    </source>
</reference>
<gene>
    <name evidence="1" type="ORF">RhiirC2_798703</name>
</gene>
<evidence type="ECO:0000313" key="2">
    <source>
        <dbReference type="Proteomes" id="UP000233469"/>
    </source>
</evidence>
<dbReference type="EMBL" id="LLXL01004770">
    <property type="protein sequence ID" value="PKK57078.1"/>
    <property type="molecule type" value="Genomic_DNA"/>
</dbReference>